<protein>
    <submittedName>
        <fullName evidence="1">Uncharacterized protein</fullName>
    </submittedName>
</protein>
<accession>A0A0G0Z6H1</accession>
<organism evidence="1 2">
    <name type="scientific">candidate division CPR1 bacterium GW2011_GWA2_42_17</name>
    <dbReference type="NCBI Taxonomy" id="1618341"/>
    <lineage>
        <taxon>Bacteria</taxon>
        <taxon>candidate division CPR1</taxon>
    </lineage>
</organism>
<dbReference type="Proteomes" id="UP000034875">
    <property type="component" value="Unassembled WGS sequence"/>
</dbReference>
<sequence>MHTLPNDIIVHPTAADRIKEEVGQILSPFNKWVTGEKMHHDPTPDECFEHWRKNRGRKNFRQTHTVAA</sequence>
<evidence type="ECO:0000313" key="2">
    <source>
        <dbReference type="Proteomes" id="UP000034875"/>
    </source>
</evidence>
<dbReference type="EMBL" id="LCCZ01000008">
    <property type="protein sequence ID" value="KKS44285.1"/>
    <property type="molecule type" value="Genomic_DNA"/>
</dbReference>
<proteinExistence type="predicted"/>
<name>A0A0G0Z6H1_9BACT</name>
<dbReference type="AlphaFoldDB" id="A0A0G0Z6H1"/>
<evidence type="ECO:0000313" key="1">
    <source>
        <dbReference type="EMBL" id="KKS44285.1"/>
    </source>
</evidence>
<gene>
    <name evidence="1" type="ORF">UV05_C0008G0014</name>
</gene>
<comment type="caution">
    <text evidence="1">The sequence shown here is derived from an EMBL/GenBank/DDBJ whole genome shotgun (WGS) entry which is preliminary data.</text>
</comment>
<reference evidence="1 2" key="1">
    <citation type="journal article" date="2015" name="Nature">
        <title>rRNA introns, odd ribosomes, and small enigmatic genomes across a large radiation of phyla.</title>
        <authorList>
            <person name="Brown C.T."/>
            <person name="Hug L.A."/>
            <person name="Thomas B.C."/>
            <person name="Sharon I."/>
            <person name="Castelle C.J."/>
            <person name="Singh A."/>
            <person name="Wilkins M.J."/>
            <person name="Williams K.H."/>
            <person name="Banfield J.F."/>
        </authorList>
    </citation>
    <scope>NUCLEOTIDE SEQUENCE [LARGE SCALE GENOMIC DNA]</scope>
</reference>